<gene>
    <name evidence="1" type="ORF">AVEN_61835_1</name>
</gene>
<proteinExistence type="predicted"/>
<accession>A0A4Y2UPF8</accession>
<dbReference type="EMBL" id="BGPR01037756">
    <property type="protein sequence ID" value="GBO13440.1"/>
    <property type="molecule type" value="Genomic_DNA"/>
</dbReference>
<comment type="caution">
    <text evidence="1">The sequence shown here is derived from an EMBL/GenBank/DDBJ whole genome shotgun (WGS) entry which is preliminary data.</text>
</comment>
<dbReference type="Proteomes" id="UP000499080">
    <property type="component" value="Unassembled WGS sequence"/>
</dbReference>
<evidence type="ECO:0000313" key="1">
    <source>
        <dbReference type="EMBL" id="GBO13440.1"/>
    </source>
</evidence>
<protein>
    <submittedName>
        <fullName evidence="1">Uncharacterized protein</fullName>
    </submittedName>
</protein>
<name>A0A4Y2UPF8_ARAVE</name>
<dbReference type="AlphaFoldDB" id="A0A4Y2UPF8"/>
<reference evidence="1 2" key="1">
    <citation type="journal article" date="2019" name="Sci. Rep.">
        <title>Orb-weaving spider Araneus ventricosus genome elucidates the spidroin gene catalogue.</title>
        <authorList>
            <person name="Kono N."/>
            <person name="Nakamura H."/>
            <person name="Ohtoshi R."/>
            <person name="Moran D.A.P."/>
            <person name="Shinohara A."/>
            <person name="Yoshida Y."/>
            <person name="Fujiwara M."/>
            <person name="Mori M."/>
            <person name="Tomita M."/>
            <person name="Arakawa K."/>
        </authorList>
    </citation>
    <scope>NUCLEOTIDE SEQUENCE [LARGE SCALE GENOMIC DNA]</scope>
</reference>
<keyword evidence="2" id="KW-1185">Reference proteome</keyword>
<evidence type="ECO:0000313" key="2">
    <source>
        <dbReference type="Proteomes" id="UP000499080"/>
    </source>
</evidence>
<sequence>MTRCASFGLQNSCNSHGHGCHKFLVHDWRQVVLNVSAAVTLSRDIRTCWCLSSEPPLHNIPNVLHRFKIWRVTWSGHLMEFISMVLEPLQHNPSLVTWGVVLLEDTISSWEDKHHVKVQLIRNGIQIVRSFHGLFYPNYESQSRP</sequence>
<organism evidence="1 2">
    <name type="scientific">Araneus ventricosus</name>
    <name type="common">Orbweaver spider</name>
    <name type="synonym">Epeira ventricosa</name>
    <dbReference type="NCBI Taxonomy" id="182803"/>
    <lineage>
        <taxon>Eukaryota</taxon>
        <taxon>Metazoa</taxon>
        <taxon>Ecdysozoa</taxon>
        <taxon>Arthropoda</taxon>
        <taxon>Chelicerata</taxon>
        <taxon>Arachnida</taxon>
        <taxon>Araneae</taxon>
        <taxon>Araneomorphae</taxon>
        <taxon>Entelegynae</taxon>
        <taxon>Araneoidea</taxon>
        <taxon>Araneidae</taxon>
        <taxon>Araneus</taxon>
    </lineage>
</organism>